<comment type="caution">
    <text evidence="1">The sequence shown here is derived from an EMBL/GenBank/DDBJ whole genome shotgun (WGS) entry which is preliminary data.</text>
</comment>
<keyword evidence="2" id="KW-1185">Reference proteome</keyword>
<gene>
    <name evidence="1" type="ORF">PR048_007018</name>
</gene>
<dbReference type="EMBL" id="JARBHB010000002">
    <property type="protein sequence ID" value="KAJ8894367.1"/>
    <property type="molecule type" value="Genomic_DNA"/>
</dbReference>
<evidence type="ECO:0000313" key="1">
    <source>
        <dbReference type="EMBL" id="KAJ8894367.1"/>
    </source>
</evidence>
<organism evidence="1 2">
    <name type="scientific">Dryococelus australis</name>
    <dbReference type="NCBI Taxonomy" id="614101"/>
    <lineage>
        <taxon>Eukaryota</taxon>
        <taxon>Metazoa</taxon>
        <taxon>Ecdysozoa</taxon>
        <taxon>Arthropoda</taxon>
        <taxon>Hexapoda</taxon>
        <taxon>Insecta</taxon>
        <taxon>Pterygota</taxon>
        <taxon>Neoptera</taxon>
        <taxon>Polyneoptera</taxon>
        <taxon>Phasmatodea</taxon>
        <taxon>Verophasmatodea</taxon>
        <taxon>Anareolatae</taxon>
        <taxon>Phasmatidae</taxon>
        <taxon>Eurycanthinae</taxon>
        <taxon>Dryococelus</taxon>
    </lineage>
</organism>
<name>A0ABQ9ID15_9NEOP</name>
<evidence type="ECO:0000313" key="2">
    <source>
        <dbReference type="Proteomes" id="UP001159363"/>
    </source>
</evidence>
<protein>
    <submittedName>
        <fullName evidence="1">Uncharacterized protein</fullName>
    </submittedName>
</protein>
<proteinExistence type="predicted"/>
<sequence>MKGLEKREEIPENKTADQLHRPARFLHAKIRTGETENLEANRVQFPAGSPLDVRMWSSCWTMPLFGGFSRGLFHRPALNTTFQSLRTGRDERPVVVLYSLQECAKLQTCLLCVENARAEQRRNVKAGKTGDPRENPLTSGIVRYDSHVWKSKSNPAGNRIMFALVGGTQEFHTPFHRGCALRKQRNTHDVTVIRVQSNTVHCKVRVIATEMHSQQ</sequence>
<reference evidence="1 2" key="1">
    <citation type="submission" date="2023-02" db="EMBL/GenBank/DDBJ databases">
        <title>LHISI_Scaffold_Assembly.</title>
        <authorList>
            <person name="Stuart O.P."/>
            <person name="Cleave R."/>
            <person name="Magrath M.J.L."/>
            <person name="Mikheyev A.S."/>
        </authorList>
    </citation>
    <scope>NUCLEOTIDE SEQUENCE [LARGE SCALE GENOMIC DNA]</scope>
    <source>
        <strain evidence="1">Daus_M_001</strain>
        <tissue evidence="1">Leg muscle</tissue>
    </source>
</reference>
<dbReference type="Proteomes" id="UP001159363">
    <property type="component" value="Chromosome 2"/>
</dbReference>
<accession>A0ABQ9ID15</accession>